<dbReference type="PANTHER" id="PTHR24416">
    <property type="entry name" value="TYROSINE-PROTEIN KINASE RECEPTOR"/>
    <property type="match status" value="1"/>
</dbReference>
<keyword evidence="7" id="KW-1133">Transmembrane helix</keyword>
<dbReference type="InterPro" id="IPR001245">
    <property type="entry name" value="Ser-Thr/Tyr_kinase_cat_dom"/>
</dbReference>
<organism evidence="11 12">
    <name type="scientific">Hydatigena taeniaeformis</name>
    <name type="common">Feline tapeworm</name>
    <name type="synonym">Taenia taeniaeformis</name>
    <dbReference type="NCBI Taxonomy" id="6205"/>
    <lineage>
        <taxon>Eukaryota</taxon>
        <taxon>Metazoa</taxon>
        <taxon>Spiralia</taxon>
        <taxon>Lophotrochozoa</taxon>
        <taxon>Platyhelminthes</taxon>
        <taxon>Cestoda</taxon>
        <taxon>Eucestoda</taxon>
        <taxon>Cyclophyllidea</taxon>
        <taxon>Taeniidae</taxon>
        <taxon>Hydatigera</taxon>
    </lineage>
</organism>
<reference evidence="11 12" key="1">
    <citation type="submission" date="2018-11" db="EMBL/GenBank/DDBJ databases">
        <authorList>
            <consortium name="Pathogen Informatics"/>
        </authorList>
    </citation>
    <scope>NUCLEOTIDE SEQUENCE [LARGE SCALE GENOMIC DNA]</scope>
</reference>
<dbReference type="GO" id="GO:0043235">
    <property type="term" value="C:receptor complex"/>
    <property type="evidence" value="ECO:0007669"/>
    <property type="project" value="TreeGrafter"/>
</dbReference>
<dbReference type="PROSITE" id="PS00109">
    <property type="entry name" value="PROTEIN_KINASE_TYR"/>
    <property type="match status" value="1"/>
</dbReference>
<evidence type="ECO:0000256" key="3">
    <source>
        <dbReference type="ARBA" id="ARBA00022729"/>
    </source>
</evidence>
<dbReference type="GO" id="GO:0005886">
    <property type="term" value="C:plasma membrane"/>
    <property type="evidence" value="ECO:0007669"/>
    <property type="project" value="TreeGrafter"/>
</dbReference>
<dbReference type="PRINTS" id="PR00109">
    <property type="entry name" value="TYRKINASE"/>
</dbReference>
<proteinExistence type="predicted"/>
<protein>
    <recommendedName>
        <fullName evidence="10">Protein kinase domain-containing protein</fullName>
    </recommendedName>
</protein>
<dbReference type="GO" id="GO:0005524">
    <property type="term" value="F:ATP binding"/>
    <property type="evidence" value="ECO:0007669"/>
    <property type="project" value="UniProtKB-KW"/>
</dbReference>
<evidence type="ECO:0000256" key="6">
    <source>
        <dbReference type="ARBA" id="ARBA00022840"/>
    </source>
</evidence>
<dbReference type="PANTHER" id="PTHR24416:SF525">
    <property type="entry name" value="INSULIN-LIKE RECEPTOR"/>
    <property type="match status" value="1"/>
</dbReference>
<feature type="compositionally biased region" description="Basic and acidic residues" evidence="9">
    <location>
        <begin position="16"/>
        <end position="31"/>
    </location>
</feature>
<evidence type="ECO:0000256" key="7">
    <source>
        <dbReference type="ARBA" id="ARBA00022989"/>
    </source>
</evidence>
<dbReference type="InterPro" id="IPR050122">
    <property type="entry name" value="RTK"/>
</dbReference>
<accession>A0A3P7GSG8</accession>
<keyword evidence="4" id="KW-0677">Repeat</keyword>
<keyword evidence="2" id="KW-0812">Transmembrane</keyword>
<dbReference type="Gene3D" id="1.10.510.10">
    <property type="entry name" value="Transferase(Phosphotransferase) domain 1"/>
    <property type="match status" value="1"/>
</dbReference>
<dbReference type="InterPro" id="IPR000719">
    <property type="entry name" value="Prot_kinase_dom"/>
</dbReference>
<evidence type="ECO:0000259" key="10">
    <source>
        <dbReference type="PROSITE" id="PS50011"/>
    </source>
</evidence>
<dbReference type="OrthoDB" id="28230at2759"/>
<sequence>MLDYLHSLNRNTKVKGRMEEREEEKKEKKVANGEGEGEGEDPVRTREFYRFVSEIVSGMRALEAKHIQHRDLAARNIFLTSRREVKIGDFGLSRAEGSNFTFGLISTRWTAPEVLESEANFTLRSDVWSFGVVMWEIYSLGSLPYSDVPIRELLPYLSSGRRLIPPSSAPSNIAKLMRMCWEMPAESRPTFVKLDFYLNGRSMRSESGAYDTRPPILPIKPQLSSTSVSISSASAAHASWSASTKKHNSLILHKT</sequence>
<feature type="region of interest" description="Disordered" evidence="9">
    <location>
        <begin position="13"/>
        <end position="41"/>
    </location>
</feature>
<dbReference type="SMART" id="SM00219">
    <property type="entry name" value="TyrKc"/>
    <property type="match status" value="1"/>
</dbReference>
<evidence type="ECO:0000313" key="11">
    <source>
        <dbReference type="EMBL" id="VDM24972.1"/>
    </source>
</evidence>
<evidence type="ECO:0000256" key="1">
    <source>
        <dbReference type="ARBA" id="ARBA00004479"/>
    </source>
</evidence>
<dbReference type="InterPro" id="IPR008266">
    <property type="entry name" value="Tyr_kinase_AS"/>
</dbReference>
<keyword evidence="6" id="KW-0067">ATP-binding</keyword>
<dbReference type="EMBL" id="UYWX01004461">
    <property type="protein sequence ID" value="VDM24972.1"/>
    <property type="molecule type" value="Genomic_DNA"/>
</dbReference>
<dbReference type="Proteomes" id="UP000274429">
    <property type="component" value="Unassembled WGS sequence"/>
</dbReference>
<evidence type="ECO:0000313" key="12">
    <source>
        <dbReference type="Proteomes" id="UP000274429"/>
    </source>
</evidence>
<gene>
    <name evidence="11" type="ORF">TTAC_LOCUS4447</name>
</gene>
<keyword evidence="8" id="KW-0472">Membrane</keyword>
<dbReference type="PROSITE" id="PS50011">
    <property type="entry name" value="PROTEIN_KINASE_DOM"/>
    <property type="match status" value="1"/>
</dbReference>
<dbReference type="InterPro" id="IPR011009">
    <property type="entry name" value="Kinase-like_dom_sf"/>
</dbReference>
<keyword evidence="5" id="KW-0547">Nucleotide-binding</keyword>
<dbReference type="InterPro" id="IPR020635">
    <property type="entry name" value="Tyr_kinase_cat_dom"/>
</dbReference>
<dbReference type="Pfam" id="PF07714">
    <property type="entry name" value="PK_Tyr_Ser-Thr"/>
    <property type="match status" value="1"/>
</dbReference>
<evidence type="ECO:0000256" key="8">
    <source>
        <dbReference type="ARBA" id="ARBA00023136"/>
    </source>
</evidence>
<evidence type="ECO:0000256" key="9">
    <source>
        <dbReference type="SAM" id="MobiDB-lite"/>
    </source>
</evidence>
<dbReference type="SUPFAM" id="SSF56112">
    <property type="entry name" value="Protein kinase-like (PK-like)"/>
    <property type="match status" value="1"/>
</dbReference>
<keyword evidence="12" id="KW-1185">Reference proteome</keyword>
<evidence type="ECO:0000256" key="5">
    <source>
        <dbReference type="ARBA" id="ARBA00022741"/>
    </source>
</evidence>
<dbReference type="GO" id="GO:0007169">
    <property type="term" value="P:cell surface receptor protein tyrosine kinase signaling pathway"/>
    <property type="evidence" value="ECO:0007669"/>
    <property type="project" value="TreeGrafter"/>
</dbReference>
<comment type="subcellular location">
    <subcellularLocation>
        <location evidence="1">Membrane</location>
        <topology evidence="1">Single-pass type I membrane protein</topology>
    </subcellularLocation>
</comment>
<name>A0A3P7GSG8_HYDTA</name>
<evidence type="ECO:0000256" key="4">
    <source>
        <dbReference type="ARBA" id="ARBA00022737"/>
    </source>
</evidence>
<keyword evidence="3" id="KW-0732">Signal</keyword>
<dbReference type="AlphaFoldDB" id="A0A3P7GSG8"/>
<dbReference type="GO" id="GO:0004714">
    <property type="term" value="F:transmembrane receptor protein tyrosine kinase activity"/>
    <property type="evidence" value="ECO:0007669"/>
    <property type="project" value="TreeGrafter"/>
</dbReference>
<evidence type="ECO:0000256" key="2">
    <source>
        <dbReference type="ARBA" id="ARBA00022692"/>
    </source>
</evidence>
<feature type="domain" description="Protein kinase" evidence="10">
    <location>
        <begin position="1"/>
        <end position="198"/>
    </location>
</feature>